<feature type="domain" description="VWFD" evidence="2">
    <location>
        <begin position="2772"/>
        <end position="2939"/>
    </location>
</feature>
<dbReference type="InterPro" id="IPR014853">
    <property type="entry name" value="VWF/SSPO/ZAN-like_Cys-rich_dom"/>
</dbReference>
<proteinExistence type="evidence at transcript level"/>
<sequence>MDSFIVNGTVKGYAQLGDNMASRITAEYKFLEGKKNNINIMGKMRDHSTNALIKYNGLLNVQASLLPEWNTELSFETMRTTGHIENTISISLGDGVRSRVHNIKLQEILRYEGSLKNNKVDGSLSIVYPERNIDYSIKMNHENTESFLKNILDVQYDRNRNVISEVLLNVNRNSPLSVAGDVKLKYPGRETALGVSLSETSPREYIASVSCQWKEGRHASFVINYKDKTDSTKFKYEVEGELNLPLRSPVTFLSVIDAQQGQFAVSANMNVGVDKYEVKAEYGKGRGLLNHRASGQLELNNKKYGFEAALQNAANKISCSVEVKMPNQHRMTAKFEGRTGDYFKAGSFETLWDADRDTSKRFGINGELRGHADGYEGKVIMQIRRRTVTGTLSTSMKGRFPGAQWNTNNKFELEWSPNEKATAVFSSNVLIDRSKQDVNGQVEITTPFFNYENLNLSLTHFYTNQQWESEMSTTLPQNKQIQLASSGKFSFIRGGATFETKAKLQTPFSQLRYSYFELSHDHSSKELTTKVQFRWGSRKRLTLDASGVTQPSLYKGSLKFTSPFKNFEDLSAEVIHNYSPDNYRTRSEFQWAPRRKVSLNFEGKHVLSGRRRICTVSLSGSSPFQDFENTAAKITYSNDDSTVNTDVELNWSERKKITSSFTVSMRNSPYTKNAESKFQITTPFRNYENFQISTSLETNRNSYKVNVDAQLPHRSTASFNSQGKLLSFNDIELNAVVIGDFPRYMEPQRASIDFVHKYQNSKLRSTLDTAYNKNRLTVLLLGLTEVGYNTKNVEFSATVNTPFREYEEIKCNFNHNQHGLAFITKLEGNKNTLSGSLVHKLSFRDMLNFETTVDASSSEFSDMKLSIIQVNNEGQLEHNSYAAWDRNKRINFNAQLLDKSSIKEFSLKLTTPFRKFREFEVKSSYENQNWDHKAALSVVLDHRNKLTLSGSLRNYRWKNVNTQVEFTSSYRGYEFYSASFKYDLTAPQKSVEISYLWDINNRKAITLKGNFLHSYSLTNMELELSTPFNDFKQITFTTKFENSSPEYNLNILYNRDSQKIELNGKALLRGHNSKIDADFSSPFESFRNVKGTVKYDSSFEGFSGMVSTEWNRVNNYQVKGEYKFGNKAAEGKLSLLTPFRGYKTVDVQTNINYGGSRKVAEFSVKWDNDNSVLINSEYITRRDGQGIKVKVDSTFENYQQITFDSWYKAVSSLYEGQIKASVNRNEVYEGNGAIKYGGEHSFDIMLNIASPDSRLRNLKFSATIDSENGFKRVESLFMLNNKESKFNGMYKLANNQYIEVDAKLETPYRNFRLLSVQTSLKRRGYEFIDGLLKVVTPFDALRTVDAQTEIKVDSTGCFFKFNMQTPEKQLSLSGKVSNRQFHPFTAEFEIDAPFLSFKKLSSRAEVNIVRWDNSKINLAFSTSRSKHELNVLLQKEDKSLNFQVKTESPAIPERTVIFAVKANYEDNNNIETEVSLQLLGSVHYVNGQLGRSDRNTEIQIRMESPLLPENKADVTASFSRRRNNKVLDGKLSFSFPSSVHEVSARYESKNGQIITNLKIDSSFSSYFPFEAQAKYTNSNGKDLEATFTATTPGASHSVVGSLKNYDNEKFVQLKIECPAVSYLNTFGITGTLKHDNFNSLDGSLSVGTSGKELRIALNMKNDGWKNIEAFATLNTPYEVLRMFRIDGRFRNDRYQNIDWNFQIETSNRNLPSLGVTSKISRTKGSEEISLMLHLPLKQYRQIQLLANAHYEADFSNADSRITLTIPPKRYSISGHYGINYPRISGTAELEYNGLKWVASGRLDRTPESKDVSLSFTTPRSERYNFGGAYGKSGNKHFVAGSYVTPMSEKYNVNTSLNFNDYTNFEASVQVETPLSNYRNIEASINQQYSTNHLSSNVELLKNGRRGFLKILHRNMRSSASGTIQLGSSFSKLRDFKLSYNKGKKAGDQERSLELDLNRVKQFKAELIQIGGRSSHIILDVPVLPLTVTADSKNIANGRELNFKSDYKSRIVGFRTSFQQESRQILHDASFTWDEKADKRISYDFKLGDTATGRELWSRLDTPLRSFMLKGNFTKANRASSGGIDLYWDASRNLEKHVAIGLEHADMSTGRETSHRVKFVLEHPKLSRDIIQTNTITFRQNEFHVKSELIYSRQRHHNLMLELKASDLSRSRDSHYKGELVLRHPISRLDIQANGDAILSKFETFSNFKLNYMDKRQVRHEYELKNTLSKIKQEAFISIRLDRDIRSMTAKASKRNGRLLISTEMLKNEEKFLGTDLKFNSRNNTVEFSVTSEGERGLHAAASYQKESAGLRLWHDISGNAVTDVNVYLGLEESKILKSQLNWRPKMWEEMRITTGENLRAFIRTIKERYTSTAEAISDDLSDRSSLIVRSLHDQLTPFANEISSDISEFGRELRNTRLAFQRMYQNNEFFMLDIVRGIESAREQLSEIIGGLSLGFEVLGNIISEMTEELYDAIFYGLEDLTIYMQEKYAATMKRISICLSEISQVLLNRVQLYRKSLEKSFLYLSKQVQDMSEKALIKIDKMVRVYAPFIIDGYYYIKNAADSVRRSFNDICDRVSSYIESNKYIIALRNYAASVAETVQAFVDYDYAEAAQAVFNQIYYSQLIDSIINHPNVEYASELANTALRKSVQIYHNLGLDMVVDSVYESATNYAKEVFFNAAEELLSDIYELKGGAKYEFAPRRGYMAIEFNLPVSRNSLVEVFDFKSYPEYQKITNIKNSLSSEIYEDFCIWDYYYKLLKYFKPGYWLPTFTGHAMIAGNQHYITFDKYSYDFAGKCNYLLARDFVDGNFTVIVNYGDDHLRKSLTILSDEKKIDVGNDYKITLDDTKAESPLKIGETIVMREGANIRIENDRKGFFIVCNFVHNYCSISVSGFYYGKTGGLFGTFNYEPKLDLLTPTRHMANDLESFAKSWEVGQAACRSTENLASIPGNDYRVNERCRNMFSKSSSEFRACFKQVDPEPFLRMCVSDLSVVHEGKFDEAICESAAAYFLQCKLEGVQLKLPNYCVHCEKQDGTLMKEGDALKFTTGDVITAVDVVFLVEEKECNRGRVNYIGKMAQSIEDNYKQKGYRDVRFSVVGFGGNDIHSAPHIHTLDGQESGPLRSLESAVGSLEFGDGPINILEALRYAASLNFRPGTTKSFVLMKCSTCKSEEVKAEYSEMLRTLLDGDISLHLLMDQRYEIKVPNKNSKGRKVFGVDKNLAYTLKDLKDPRLSGDGDLLAQLRIPKDVCIPLAFEVNGSSFDVEFLTDTKKNTNKKFIDVFSRRVVRSSSRTSSEWGICCECIATVDGVGKSTCQRCVSAEIASMISGEASGMNAIVSERPAKGGQKRIRKHKERKSGQ</sequence>
<feature type="compositionally biased region" description="Basic residues" evidence="1">
    <location>
        <begin position="3344"/>
        <end position="3358"/>
    </location>
</feature>
<dbReference type="Pfam" id="PF08742">
    <property type="entry name" value="C8"/>
    <property type="match status" value="1"/>
</dbReference>
<dbReference type="PROSITE" id="PS51233">
    <property type="entry name" value="VWFD"/>
    <property type="match status" value="1"/>
</dbReference>
<name>A0A061QLM8_CUPSA</name>
<evidence type="ECO:0000259" key="2">
    <source>
        <dbReference type="PROSITE" id="PS51233"/>
    </source>
</evidence>
<feature type="region of interest" description="Disordered" evidence="1">
    <location>
        <begin position="3338"/>
        <end position="3358"/>
    </location>
</feature>
<protein>
    <submittedName>
        <fullName evidence="3">Putative apolipophorin</fullName>
    </submittedName>
</protein>
<dbReference type="InterPro" id="IPR001846">
    <property type="entry name" value="VWF_type-D"/>
</dbReference>
<evidence type="ECO:0000256" key="1">
    <source>
        <dbReference type="SAM" id="MobiDB-lite"/>
    </source>
</evidence>
<organism evidence="3">
    <name type="scientific">Cupiennius salei</name>
    <name type="common">American wandering spider</name>
    <dbReference type="NCBI Taxonomy" id="6928"/>
    <lineage>
        <taxon>Eukaryota</taxon>
        <taxon>Metazoa</taxon>
        <taxon>Ecdysozoa</taxon>
        <taxon>Arthropoda</taxon>
        <taxon>Chelicerata</taxon>
        <taxon>Arachnida</taxon>
        <taxon>Araneae</taxon>
        <taxon>Araneomorphae</taxon>
        <taxon>Entelegynae</taxon>
        <taxon>Lycosoidea</taxon>
        <taxon>Ctenidae</taxon>
        <taxon>Cupiennius</taxon>
    </lineage>
</organism>
<dbReference type="PANTHER" id="PTHR37860">
    <property type="entry name" value="AGAP008810-PA"/>
    <property type="match status" value="1"/>
</dbReference>
<dbReference type="Pfam" id="PF00094">
    <property type="entry name" value="VWD"/>
    <property type="match status" value="1"/>
</dbReference>
<dbReference type="SMART" id="SM00216">
    <property type="entry name" value="VWD"/>
    <property type="match status" value="1"/>
</dbReference>
<accession>A0A061QLM8</accession>
<dbReference type="PANTHER" id="PTHR37860:SF1">
    <property type="match status" value="1"/>
</dbReference>
<dbReference type="SMART" id="SM00832">
    <property type="entry name" value="C8"/>
    <property type="match status" value="1"/>
</dbReference>
<dbReference type="EMBL" id="GBFC01000052">
    <property type="protein sequence ID" value="JAC59286.1"/>
    <property type="molecule type" value="mRNA"/>
</dbReference>
<gene>
    <name evidence="3" type="primary">CSH_0394</name>
</gene>
<evidence type="ECO:0000313" key="3">
    <source>
        <dbReference type="EMBL" id="JAC59286.1"/>
    </source>
</evidence>
<reference evidence="3" key="1">
    <citation type="submission" date="2014-05" db="EMBL/GenBank/DDBJ databases">
        <title>Assembled transcriptome sequences from leg hypodermis of the spider Cupiennius salei.</title>
        <authorList>
            <person name="French A.S."/>
            <person name="Li A.W."/>
            <person name="Meisner S."/>
            <person name="Torkkeli P.H."/>
        </authorList>
    </citation>
    <scope>NUCLEOTIDE SEQUENCE</scope>
    <source>
        <tissue evidence="3">Leg</tissue>
    </source>
</reference>